<organism evidence="2 3">
    <name type="scientific">Roseomonas mucosa</name>
    <dbReference type="NCBI Taxonomy" id="207340"/>
    <lineage>
        <taxon>Bacteria</taxon>
        <taxon>Pseudomonadati</taxon>
        <taxon>Pseudomonadota</taxon>
        <taxon>Alphaproteobacteria</taxon>
        <taxon>Acetobacterales</taxon>
        <taxon>Roseomonadaceae</taxon>
        <taxon>Roseomonas</taxon>
    </lineage>
</organism>
<dbReference type="GO" id="GO:0004177">
    <property type="term" value="F:aminopeptidase activity"/>
    <property type="evidence" value="ECO:0007669"/>
    <property type="project" value="TreeGrafter"/>
</dbReference>
<dbReference type="EMBL" id="LLWF02000038">
    <property type="protein sequence ID" value="ONH82888.1"/>
    <property type="molecule type" value="Genomic_DNA"/>
</dbReference>
<evidence type="ECO:0000256" key="1">
    <source>
        <dbReference type="ARBA" id="ARBA00007068"/>
    </source>
</evidence>
<dbReference type="Gene3D" id="3.60.70.12">
    <property type="entry name" value="L-amino peptidase D-ALA esterase/amidase"/>
    <property type="match status" value="1"/>
</dbReference>
<evidence type="ECO:0000313" key="3">
    <source>
        <dbReference type="Proteomes" id="UP000054844"/>
    </source>
</evidence>
<dbReference type="CDD" id="cd02252">
    <property type="entry name" value="nylC_like"/>
    <property type="match status" value="1"/>
</dbReference>
<comment type="caution">
    <text evidence="2">The sequence shown here is derived from an EMBL/GenBank/DDBJ whole genome shotgun (WGS) entry which is preliminary data.</text>
</comment>
<keyword evidence="3" id="KW-1185">Reference proteome</keyword>
<dbReference type="SUPFAM" id="SSF56266">
    <property type="entry name" value="DmpA/ArgJ-like"/>
    <property type="match status" value="1"/>
</dbReference>
<dbReference type="PANTHER" id="PTHR36512:SF3">
    <property type="entry name" value="BLR5678 PROTEIN"/>
    <property type="match status" value="1"/>
</dbReference>
<dbReference type="PANTHER" id="PTHR36512">
    <property type="entry name" value="D-AMINOPEPTIDASE"/>
    <property type="match status" value="1"/>
</dbReference>
<dbReference type="STRING" id="207340.APZ41_012270"/>
<sequence>MSPRALSCSGAPAVPDAPPLNLITDIAGITVGHATDLALGSGVTAILFAGGATAAVSMRGGAPGSRDTELLALDKSVEKVDGIVLSGGSTFGLDAGTGVQAALQELGRGQSFAGITIPLAPQAILFDLRNGGSKDWGRFPPYRELGYAAAMEAAGQGSGHGFALGSVGAGTGATTPLVKGGLGSASLMSESGHVVAAIVAVNAVGSPLVGEGPWFWSAPFERDGEFGGRGLPARFTPDHVLPRFKGGPGTATTIGLVATNAALTKAQAARLASMADDGLARAILPAHAPNDGDTVFAAATGEVPLANPLRDLTLLGHAATVAMARAVARAVFEAAALPYPGALPSWRDRFEG</sequence>
<dbReference type="InterPro" id="IPR016117">
    <property type="entry name" value="ArgJ-like_dom_sf"/>
</dbReference>
<dbReference type="Proteomes" id="UP000054844">
    <property type="component" value="Unassembled WGS sequence"/>
</dbReference>
<evidence type="ECO:0000313" key="2">
    <source>
        <dbReference type="EMBL" id="ONH82888.1"/>
    </source>
</evidence>
<comment type="similarity">
    <text evidence="1">Belongs to the peptidase S58 family.</text>
</comment>
<dbReference type="Pfam" id="PF03576">
    <property type="entry name" value="Peptidase_S58"/>
    <property type="match status" value="1"/>
</dbReference>
<dbReference type="OrthoDB" id="9770388at2"/>
<dbReference type="RefSeq" id="WP_051004852.1">
    <property type="nucleotide sequence ID" value="NZ_CP034902.1"/>
</dbReference>
<proteinExistence type="inferred from homology"/>
<dbReference type="InterPro" id="IPR005321">
    <property type="entry name" value="Peptidase_S58_DmpA"/>
</dbReference>
<accession>A0A1S8D5Q7</accession>
<dbReference type="AlphaFoldDB" id="A0A1S8D5Q7"/>
<name>A0A1S8D5Q7_9PROT</name>
<reference evidence="2" key="1">
    <citation type="submission" date="2016-12" db="EMBL/GenBank/DDBJ databases">
        <title>Draft genome sequence of Roseomonas mucosa strain AU37, isolated from a peripheral intravenous catheter.</title>
        <authorList>
            <person name="Choudhury M.A."/>
            <person name="Sidjabat H.E."/>
            <person name="Wailan A.M."/>
            <person name="Zhang L."/>
            <person name="Marsh N.M."/>
            <person name="Rickard C.M."/>
            <person name="Davies M."/>
            <person name="Mcmillan D.J."/>
        </authorList>
    </citation>
    <scope>NUCLEOTIDE SEQUENCE [LARGE SCALE GENOMIC DNA]</scope>
    <source>
        <strain evidence="2">AU37</strain>
    </source>
</reference>
<gene>
    <name evidence="2" type="ORF">APZ41_012270</name>
</gene>
<protein>
    <submittedName>
        <fullName evidence="2">Peptidase T4</fullName>
    </submittedName>
</protein>